<feature type="signal peptide" evidence="2">
    <location>
        <begin position="1"/>
        <end position="36"/>
    </location>
</feature>
<keyword evidence="1 2" id="KW-0732">Signal</keyword>
<accession>A0A8J2YF77</accession>
<protein>
    <submittedName>
        <fullName evidence="3">Outer-membrane lipoprotein carrier protein</fullName>
    </submittedName>
</protein>
<keyword evidence="4" id="KW-1185">Reference proteome</keyword>
<evidence type="ECO:0000256" key="2">
    <source>
        <dbReference type="SAM" id="SignalP"/>
    </source>
</evidence>
<comment type="caution">
    <text evidence="3">The sequence shown here is derived from an EMBL/GenBank/DDBJ whole genome shotgun (WGS) entry which is preliminary data.</text>
</comment>
<keyword evidence="3" id="KW-0449">Lipoprotein</keyword>
<dbReference type="AlphaFoldDB" id="A0A8J2YF77"/>
<name>A0A8J2YF77_9RHOB</name>
<dbReference type="InterPro" id="IPR029046">
    <property type="entry name" value="LolA/LolB/LppX"/>
</dbReference>
<gene>
    <name evidence="3" type="ORF">GCM10007276_02300</name>
</gene>
<dbReference type="Pfam" id="PF03548">
    <property type="entry name" value="LolA"/>
    <property type="match status" value="1"/>
</dbReference>
<reference evidence="3" key="2">
    <citation type="submission" date="2020-09" db="EMBL/GenBank/DDBJ databases">
        <authorList>
            <person name="Sun Q."/>
            <person name="Sedlacek I."/>
        </authorList>
    </citation>
    <scope>NUCLEOTIDE SEQUENCE</scope>
    <source>
        <strain evidence="3">CCM 7684</strain>
    </source>
</reference>
<sequence>MIDIGIASLRLKGPFMLTAARAALLASALTASAAMAQGVPNPEPRPANVTLPPEQPAATQAPMQLAARGPRIVQPQGQGTAPGQLTAEQLGAVQKVNAYFNSAQVMSGSFIQIGSNGGRSEGKFYLSKPGKLRFEFEPPSKLQIIADGKSVAIRDRALATQDIYSLSQTPLRYLLQPNIDLLRDTKVIAVYTEPELTSIAIEENSKLAGTSKLLLVFDSQSHELKQWTVTDAQGLDTTVAVYNIDTTSRPDERLFAIDYTVDSAAPR</sequence>
<dbReference type="Gene3D" id="2.50.20.10">
    <property type="entry name" value="Lipoprotein localisation LolA/LolB/LppX"/>
    <property type="match status" value="1"/>
</dbReference>
<dbReference type="PANTHER" id="PTHR35869:SF1">
    <property type="entry name" value="OUTER-MEMBRANE LIPOPROTEIN CARRIER PROTEIN"/>
    <property type="match status" value="1"/>
</dbReference>
<evidence type="ECO:0000313" key="3">
    <source>
        <dbReference type="EMBL" id="GGE28703.1"/>
    </source>
</evidence>
<dbReference type="PANTHER" id="PTHR35869">
    <property type="entry name" value="OUTER-MEMBRANE LIPOPROTEIN CARRIER PROTEIN"/>
    <property type="match status" value="1"/>
</dbReference>
<dbReference type="CDD" id="cd16325">
    <property type="entry name" value="LolA"/>
    <property type="match status" value="1"/>
</dbReference>
<dbReference type="RefSeq" id="WP_229729105.1">
    <property type="nucleotide sequence ID" value="NZ_BMCP01000001.1"/>
</dbReference>
<evidence type="ECO:0000313" key="4">
    <source>
        <dbReference type="Proteomes" id="UP000602745"/>
    </source>
</evidence>
<dbReference type="Proteomes" id="UP000602745">
    <property type="component" value="Unassembled WGS sequence"/>
</dbReference>
<dbReference type="SUPFAM" id="SSF89392">
    <property type="entry name" value="Prokaryotic lipoproteins and lipoprotein localization factors"/>
    <property type="match status" value="1"/>
</dbReference>
<organism evidence="3 4">
    <name type="scientific">Agaricicola taiwanensis</name>
    <dbReference type="NCBI Taxonomy" id="591372"/>
    <lineage>
        <taxon>Bacteria</taxon>
        <taxon>Pseudomonadati</taxon>
        <taxon>Pseudomonadota</taxon>
        <taxon>Alphaproteobacteria</taxon>
        <taxon>Rhodobacterales</taxon>
        <taxon>Paracoccaceae</taxon>
        <taxon>Agaricicola</taxon>
    </lineage>
</organism>
<feature type="chain" id="PRO_5035300145" evidence="2">
    <location>
        <begin position="37"/>
        <end position="267"/>
    </location>
</feature>
<proteinExistence type="predicted"/>
<dbReference type="EMBL" id="BMCP01000001">
    <property type="protein sequence ID" value="GGE28703.1"/>
    <property type="molecule type" value="Genomic_DNA"/>
</dbReference>
<evidence type="ECO:0000256" key="1">
    <source>
        <dbReference type="ARBA" id="ARBA00022729"/>
    </source>
</evidence>
<dbReference type="InterPro" id="IPR004564">
    <property type="entry name" value="OM_lipoprot_carrier_LolA-like"/>
</dbReference>
<reference evidence="3" key="1">
    <citation type="journal article" date="2014" name="Int. J. Syst. Evol. Microbiol.">
        <title>Complete genome sequence of Corynebacterium casei LMG S-19264T (=DSM 44701T), isolated from a smear-ripened cheese.</title>
        <authorList>
            <consortium name="US DOE Joint Genome Institute (JGI-PGF)"/>
            <person name="Walter F."/>
            <person name="Albersmeier A."/>
            <person name="Kalinowski J."/>
            <person name="Ruckert C."/>
        </authorList>
    </citation>
    <scope>NUCLEOTIDE SEQUENCE</scope>
    <source>
        <strain evidence="3">CCM 7684</strain>
    </source>
</reference>